<dbReference type="EMBL" id="MZ679665">
    <property type="protein sequence ID" value="UJQ85437.1"/>
    <property type="molecule type" value="Genomic_RNA"/>
</dbReference>
<evidence type="ECO:0000256" key="5">
    <source>
        <dbReference type="ARBA" id="ARBA00023104"/>
    </source>
</evidence>
<keyword evidence="3" id="KW-1161">Viral attachment to host cell</keyword>
<evidence type="ECO:0000256" key="6">
    <source>
        <dbReference type="ARBA" id="ARBA00023296"/>
    </source>
</evidence>
<evidence type="ECO:0000313" key="9">
    <source>
        <dbReference type="Proteomes" id="UP001059868"/>
    </source>
</evidence>
<evidence type="ECO:0000256" key="3">
    <source>
        <dbReference type="ARBA" id="ARBA00022804"/>
    </source>
</evidence>
<keyword evidence="2" id="KW-0945">Host-virus interaction</keyword>
<evidence type="ECO:0000313" key="8">
    <source>
        <dbReference type="EMBL" id="UJQ85437.1"/>
    </source>
</evidence>
<evidence type="ECO:0000256" key="2">
    <source>
        <dbReference type="ARBA" id="ARBA00022581"/>
    </source>
</evidence>
<evidence type="ECO:0000256" key="7">
    <source>
        <dbReference type="ARBA" id="ARBA00035110"/>
    </source>
</evidence>
<comment type="subcellular location">
    <subcellularLocation>
        <location evidence="1">Virion</location>
    </subcellularLocation>
</comment>
<name>A0ABY3SV98_9VIRU</name>
<dbReference type="InterPro" id="IPR005563">
    <property type="entry name" value="A_protein"/>
</dbReference>
<keyword evidence="4" id="KW-0946">Virion</keyword>
<evidence type="ECO:0000256" key="4">
    <source>
        <dbReference type="ARBA" id="ARBA00022844"/>
    </source>
</evidence>
<reference evidence="8" key="2">
    <citation type="journal article" date="2022" name="Nat. Microbiol.">
        <title>RNA viromes from terrestrial sites across China expand environmental viral diversity.</title>
        <authorList>
            <person name="Chiapello M."/>
            <person name="Rodriguez-Romero J."/>
            <person name="Ayllon M.A."/>
            <person name="Turina M."/>
        </authorList>
    </citation>
    <scope>NUCLEOTIDE SEQUENCE</scope>
    <source>
        <strain evidence="8">222-k141_31603</strain>
    </source>
</reference>
<keyword evidence="9" id="KW-1185">Reference proteome</keyword>
<keyword evidence="5" id="KW-1175">Viral attachment to host cell pilus</keyword>
<evidence type="ECO:0000256" key="1">
    <source>
        <dbReference type="ARBA" id="ARBA00004328"/>
    </source>
</evidence>
<organism evidence="8 9">
    <name type="scientific">Leviviridae sp</name>
    <dbReference type="NCBI Taxonomy" id="2027243"/>
    <lineage>
        <taxon>Viruses</taxon>
        <taxon>Riboviria</taxon>
        <taxon>Orthornavirae</taxon>
        <taxon>Lenarviricota</taxon>
        <taxon>Leviviricetes</taxon>
        <taxon>Norzivirales</taxon>
        <taxon>Fiersviridae</taxon>
    </lineage>
</organism>
<protein>
    <submittedName>
        <fullName evidence="8">Maturation/attachment protein</fullName>
    </submittedName>
</protein>
<keyword evidence="6" id="KW-1160">Virus entry into host cell</keyword>
<proteinExistence type="inferred from homology"/>
<comment type="similarity">
    <text evidence="7">Belongs to the Leviviricetes maturation protein family.</text>
</comment>
<reference evidence="8" key="1">
    <citation type="submission" date="2021-05" db="EMBL/GenBank/DDBJ databases">
        <authorList>
            <person name="Chen Y.-M."/>
            <person name="Zhang Y.-Z."/>
        </authorList>
    </citation>
    <scope>NUCLEOTIDE SEQUENCE</scope>
    <source>
        <strain evidence="8">222-k141_31603</strain>
    </source>
</reference>
<dbReference type="Pfam" id="PF03863">
    <property type="entry name" value="Phage_mat-A"/>
    <property type="match status" value="1"/>
</dbReference>
<accession>A0ABY3SV98</accession>
<dbReference type="Proteomes" id="UP001059868">
    <property type="component" value="Segment"/>
</dbReference>
<sequence length="410" mass="45559">MSIVVSVPPNGKLEDVVSHTRTTFKPPSEDDPNAPLEELSSITYSGKNLSEYSWQSPIRKSRLINGWREPNPYQRTIITRSPASGSVTDMKSNGETVVWSGELPSGTQGRHPTTLVGIINGSRNPVLDPNLLFRAETEALVKVKDMKVNYGEAIGELRQTLSHLTKTSVTLLTAYKHARSGRWSEVRKTLGLRKDQVLSGKSPSNRWLEYQYGWTPLMLDIAGTMDLAKAKIREKDLLFSVQRTVRSSGIPLLTSIDAAKKGITLSGSVDQLCSVKFYCKIRDKNITSLSRMGLTNPLQVAWALQPFSFLIDWFLPVESFVEALTATQGVDFVSGTRSHVVRFDLQQSSTPTLFMSGVLERQGEFTSRLNGIATLRRTYSRFPVPALYLKNPISSTHSISALALIRSLKK</sequence>